<keyword evidence="2" id="KW-0812">Transmembrane</keyword>
<dbReference type="RefSeq" id="WP_189717131.1">
    <property type="nucleotide sequence ID" value="NZ_BMSA01000031.1"/>
</dbReference>
<evidence type="ECO:0000313" key="4">
    <source>
        <dbReference type="Proteomes" id="UP000646776"/>
    </source>
</evidence>
<feature type="transmembrane region" description="Helical" evidence="2">
    <location>
        <begin position="93"/>
        <end position="112"/>
    </location>
</feature>
<keyword evidence="2" id="KW-1133">Transmembrane helix</keyword>
<accession>A0A918HQK8</accession>
<feature type="transmembrane region" description="Helical" evidence="2">
    <location>
        <begin position="211"/>
        <end position="233"/>
    </location>
</feature>
<keyword evidence="4" id="KW-1185">Reference proteome</keyword>
<dbReference type="AlphaFoldDB" id="A0A918HQK8"/>
<keyword evidence="2" id="KW-0472">Membrane</keyword>
<feature type="transmembrane region" description="Helical" evidence="2">
    <location>
        <begin position="302"/>
        <end position="327"/>
    </location>
</feature>
<reference evidence="3" key="2">
    <citation type="submission" date="2020-09" db="EMBL/GenBank/DDBJ databases">
        <authorList>
            <person name="Sun Q."/>
            <person name="Ohkuma M."/>
        </authorList>
    </citation>
    <scope>NUCLEOTIDE SEQUENCE</scope>
    <source>
        <strain evidence="3">JCM 4125</strain>
    </source>
</reference>
<evidence type="ECO:0000313" key="3">
    <source>
        <dbReference type="EMBL" id="GGT85854.1"/>
    </source>
</evidence>
<feature type="region of interest" description="Disordered" evidence="1">
    <location>
        <begin position="332"/>
        <end position="351"/>
    </location>
</feature>
<name>A0A918HQK8_9ACTN</name>
<reference evidence="3" key="1">
    <citation type="journal article" date="2014" name="Int. J. Syst. Evol. Microbiol.">
        <title>Complete genome sequence of Corynebacterium casei LMG S-19264T (=DSM 44701T), isolated from a smear-ripened cheese.</title>
        <authorList>
            <consortium name="US DOE Joint Genome Institute (JGI-PGF)"/>
            <person name="Walter F."/>
            <person name="Albersmeier A."/>
            <person name="Kalinowski J."/>
            <person name="Ruckert C."/>
        </authorList>
    </citation>
    <scope>NUCLEOTIDE SEQUENCE</scope>
    <source>
        <strain evidence="3">JCM 4125</strain>
    </source>
</reference>
<feature type="transmembrane region" description="Helical" evidence="2">
    <location>
        <begin position="133"/>
        <end position="155"/>
    </location>
</feature>
<organism evidence="3 4">
    <name type="scientific">Streptomyces phaeofaciens</name>
    <dbReference type="NCBI Taxonomy" id="68254"/>
    <lineage>
        <taxon>Bacteria</taxon>
        <taxon>Bacillati</taxon>
        <taxon>Actinomycetota</taxon>
        <taxon>Actinomycetes</taxon>
        <taxon>Kitasatosporales</taxon>
        <taxon>Streptomycetaceae</taxon>
        <taxon>Streptomyces</taxon>
    </lineage>
</organism>
<protein>
    <recommendedName>
        <fullName evidence="5">ABC transporter permease</fullName>
    </recommendedName>
</protein>
<sequence>MTAPTLHRETPAAAAAPRPPDPRWLLRLHRPALYVWAGLVAVLAVGLVWLWGPLTEAAADAWRQYGACADTGPCAYDQDAIVTYKSVYNYTTVPLIALPFLVAAWSGASLFGRELEQGTAHLAWTQGLSPARWLATKLAVPAVLVAAGTGLLVALHRLAWSAGDGRIDTAKSWYDSPTLHANGPTTVAFALTGLAGGALAGLLLRRTLPALILSLGLAAGVRFLAGLAMPHLWPAVTQVTGLEEGYRASGLTVDSGLVTSTGAHIADPGCGPVSSYSGCDAVYARLDATGFYTTYHPESHYWALQLATTALVLAVAAGLAVATFTLLKRTTATTRPTRERTAQEPTQEQAV</sequence>
<feature type="transmembrane region" description="Helical" evidence="2">
    <location>
        <begin position="33"/>
        <end position="52"/>
    </location>
</feature>
<proteinExistence type="predicted"/>
<feature type="transmembrane region" description="Helical" evidence="2">
    <location>
        <begin position="186"/>
        <end position="204"/>
    </location>
</feature>
<dbReference type="Proteomes" id="UP000646776">
    <property type="component" value="Unassembled WGS sequence"/>
</dbReference>
<dbReference type="EMBL" id="BMSA01000031">
    <property type="protein sequence ID" value="GGT85854.1"/>
    <property type="molecule type" value="Genomic_DNA"/>
</dbReference>
<comment type="caution">
    <text evidence="3">The sequence shown here is derived from an EMBL/GenBank/DDBJ whole genome shotgun (WGS) entry which is preliminary data.</text>
</comment>
<evidence type="ECO:0000256" key="1">
    <source>
        <dbReference type="SAM" id="MobiDB-lite"/>
    </source>
</evidence>
<gene>
    <name evidence="3" type="ORF">GCM10010226_75590</name>
</gene>
<evidence type="ECO:0000256" key="2">
    <source>
        <dbReference type="SAM" id="Phobius"/>
    </source>
</evidence>
<evidence type="ECO:0008006" key="5">
    <source>
        <dbReference type="Google" id="ProtNLM"/>
    </source>
</evidence>